<dbReference type="Proteomes" id="UP001501725">
    <property type="component" value="Unassembled WGS sequence"/>
</dbReference>
<evidence type="ECO:0000313" key="2">
    <source>
        <dbReference type="EMBL" id="GAA4343685.1"/>
    </source>
</evidence>
<evidence type="ECO:0000259" key="1">
    <source>
        <dbReference type="SMART" id="SM00422"/>
    </source>
</evidence>
<proteinExistence type="predicted"/>
<sequence length="299" mass="33340">MVTFSIRDLSELSGIKQHTIRMWEQRYSFLKPARFPNSLYRVYTVDDLHAVLNAALLSQNGIRISRVDAMPLEEKLLRASRVFDQQQRIIHELIIQMARMDVDGFEAALDTAVTNWGVHGAITQVLIPFCDMTGLLVINSTKNYVENILLVRQSIKQRIYAGIIDPAPGHRKARRVVFFLPPGELQELTLLCVQYLLQRDGYDTVYLGQQVPLSYVESICAQLKPGLIISHFARKPRSGKELCAFVGALPGSLPGTTFISIENALPLPHGAGSDYRHAAGISEVRSIVDATDVTEPVEG</sequence>
<dbReference type="InterPro" id="IPR000551">
    <property type="entry name" value="MerR-type_HTH_dom"/>
</dbReference>
<dbReference type="SMART" id="SM00422">
    <property type="entry name" value="HTH_MERR"/>
    <property type="match status" value="1"/>
</dbReference>
<protein>
    <recommendedName>
        <fullName evidence="1">HTH merR-type domain-containing protein</fullName>
    </recommendedName>
</protein>
<feature type="domain" description="HTH merR-type" evidence="1">
    <location>
        <begin position="4"/>
        <end position="75"/>
    </location>
</feature>
<name>A0ABP8HSK1_9BACT</name>
<dbReference type="EMBL" id="BAABGY010000018">
    <property type="protein sequence ID" value="GAA4343685.1"/>
    <property type="molecule type" value="Genomic_DNA"/>
</dbReference>
<evidence type="ECO:0000313" key="3">
    <source>
        <dbReference type="Proteomes" id="UP001501725"/>
    </source>
</evidence>
<dbReference type="Pfam" id="PF13411">
    <property type="entry name" value="MerR_1"/>
    <property type="match status" value="1"/>
</dbReference>
<reference evidence="3" key="1">
    <citation type="journal article" date="2019" name="Int. J. Syst. Evol. Microbiol.">
        <title>The Global Catalogue of Microorganisms (GCM) 10K type strain sequencing project: providing services to taxonomists for standard genome sequencing and annotation.</title>
        <authorList>
            <consortium name="The Broad Institute Genomics Platform"/>
            <consortium name="The Broad Institute Genome Sequencing Center for Infectious Disease"/>
            <person name="Wu L."/>
            <person name="Ma J."/>
        </authorList>
    </citation>
    <scope>NUCLEOTIDE SEQUENCE [LARGE SCALE GENOMIC DNA]</scope>
    <source>
        <strain evidence="3">JCM 17919</strain>
    </source>
</reference>
<accession>A0ABP8HSK1</accession>
<organism evidence="2 3">
    <name type="scientific">Flaviaesturariibacter amylovorans</name>
    <dbReference type="NCBI Taxonomy" id="1084520"/>
    <lineage>
        <taxon>Bacteria</taxon>
        <taxon>Pseudomonadati</taxon>
        <taxon>Bacteroidota</taxon>
        <taxon>Chitinophagia</taxon>
        <taxon>Chitinophagales</taxon>
        <taxon>Chitinophagaceae</taxon>
        <taxon>Flaviaestuariibacter</taxon>
    </lineage>
</organism>
<dbReference type="Gene3D" id="3.40.50.280">
    <property type="entry name" value="Cobalamin-binding domain"/>
    <property type="match status" value="1"/>
</dbReference>
<comment type="caution">
    <text evidence="2">The sequence shown here is derived from an EMBL/GenBank/DDBJ whole genome shotgun (WGS) entry which is preliminary data.</text>
</comment>
<dbReference type="RefSeq" id="WP_345258163.1">
    <property type="nucleotide sequence ID" value="NZ_BAABGY010000018.1"/>
</dbReference>
<dbReference type="InterPro" id="IPR009061">
    <property type="entry name" value="DNA-bd_dom_put_sf"/>
</dbReference>
<keyword evidence="3" id="KW-1185">Reference proteome</keyword>
<gene>
    <name evidence="2" type="ORF">GCM10023184_44130</name>
</gene>
<dbReference type="Gene3D" id="1.10.1660.10">
    <property type="match status" value="1"/>
</dbReference>
<dbReference type="SUPFAM" id="SSF46955">
    <property type="entry name" value="Putative DNA-binding domain"/>
    <property type="match status" value="1"/>
</dbReference>